<evidence type="ECO:0000313" key="2">
    <source>
        <dbReference type="EMBL" id="OCT73007.1"/>
    </source>
</evidence>
<accession>A0A974HCM2</accession>
<protein>
    <submittedName>
        <fullName evidence="2">Uncharacterized protein</fullName>
    </submittedName>
</protein>
<keyword evidence="1" id="KW-1133">Transmembrane helix</keyword>
<dbReference type="AlphaFoldDB" id="A0A974HCM2"/>
<evidence type="ECO:0000256" key="1">
    <source>
        <dbReference type="SAM" id="Phobius"/>
    </source>
</evidence>
<name>A0A974HCM2_XENLA</name>
<gene>
    <name evidence="2" type="ORF">XELAEV_18035988mg</name>
</gene>
<proteinExistence type="predicted"/>
<reference evidence="3" key="1">
    <citation type="journal article" date="2016" name="Nature">
        <title>Genome evolution in the allotetraploid frog Xenopus laevis.</title>
        <authorList>
            <person name="Session A.M."/>
            <person name="Uno Y."/>
            <person name="Kwon T."/>
            <person name="Chapman J.A."/>
            <person name="Toyoda A."/>
            <person name="Takahashi S."/>
            <person name="Fukui A."/>
            <person name="Hikosaka A."/>
            <person name="Suzuki A."/>
            <person name="Kondo M."/>
            <person name="van Heeringen S.J."/>
            <person name="Quigley I."/>
            <person name="Heinz S."/>
            <person name="Ogino H."/>
            <person name="Ochi H."/>
            <person name="Hellsten U."/>
            <person name="Lyons J.B."/>
            <person name="Simakov O."/>
            <person name="Putnam N."/>
            <person name="Stites J."/>
            <person name="Kuroki Y."/>
            <person name="Tanaka T."/>
            <person name="Michiue T."/>
            <person name="Watanabe M."/>
            <person name="Bogdanovic O."/>
            <person name="Lister R."/>
            <person name="Georgiou G."/>
            <person name="Paranjpe S.S."/>
            <person name="van Kruijsbergen I."/>
            <person name="Shu S."/>
            <person name="Carlson J."/>
            <person name="Kinoshita T."/>
            <person name="Ohta Y."/>
            <person name="Mawaribuchi S."/>
            <person name="Jenkins J."/>
            <person name="Grimwood J."/>
            <person name="Schmutz J."/>
            <person name="Mitros T."/>
            <person name="Mozaffari S.V."/>
            <person name="Suzuki Y."/>
            <person name="Haramoto Y."/>
            <person name="Yamamoto T.S."/>
            <person name="Takagi C."/>
            <person name="Heald R."/>
            <person name="Miller K."/>
            <person name="Haudenschild C."/>
            <person name="Kitzman J."/>
            <person name="Nakayama T."/>
            <person name="Izutsu Y."/>
            <person name="Robert J."/>
            <person name="Fortriede J."/>
            <person name="Burns K."/>
            <person name="Lotay V."/>
            <person name="Karimi K."/>
            <person name="Yasuoka Y."/>
            <person name="Dichmann D.S."/>
            <person name="Flajnik M.F."/>
            <person name="Houston D.W."/>
            <person name="Shendure J."/>
            <person name="DuPasquier L."/>
            <person name="Vize P.D."/>
            <person name="Zorn A.M."/>
            <person name="Ito M."/>
            <person name="Marcotte E.M."/>
            <person name="Wallingford J.B."/>
            <person name="Ito Y."/>
            <person name="Asashima M."/>
            <person name="Ueno N."/>
            <person name="Matsuda Y."/>
            <person name="Veenstra G.J."/>
            <person name="Fujiyama A."/>
            <person name="Harland R.M."/>
            <person name="Taira M."/>
            <person name="Rokhsar D.S."/>
        </authorList>
    </citation>
    <scope>NUCLEOTIDE SEQUENCE [LARGE SCALE GENOMIC DNA]</scope>
    <source>
        <strain evidence="3">J</strain>
    </source>
</reference>
<keyword evidence="1" id="KW-0472">Membrane</keyword>
<organism evidence="2 3">
    <name type="scientific">Xenopus laevis</name>
    <name type="common">African clawed frog</name>
    <dbReference type="NCBI Taxonomy" id="8355"/>
    <lineage>
        <taxon>Eukaryota</taxon>
        <taxon>Metazoa</taxon>
        <taxon>Chordata</taxon>
        <taxon>Craniata</taxon>
        <taxon>Vertebrata</taxon>
        <taxon>Euteleostomi</taxon>
        <taxon>Amphibia</taxon>
        <taxon>Batrachia</taxon>
        <taxon>Anura</taxon>
        <taxon>Pipoidea</taxon>
        <taxon>Pipidae</taxon>
        <taxon>Xenopodinae</taxon>
        <taxon>Xenopus</taxon>
        <taxon>Xenopus</taxon>
    </lineage>
</organism>
<dbReference type="Proteomes" id="UP000694892">
    <property type="component" value="Chromosome 7L"/>
</dbReference>
<keyword evidence="1" id="KW-0812">Transmembrane</keyword>
<sequence>MINMKCCLCCILLTMFLSISIYDIPVCFRLYIHNAPIPEPTPVGWIDGSKVLFLLFSSSVVSFLYS</sequence>
<feature type="transmembrane region" description="Helical" evidence="1">
    <location>
        <begin position="45"/>
        <end position="65"/>
    </location>
</feature>
<dbReference type="EMBL" id="CM004478">
    <property type="protein sequence ID" value="OCT73007.1"/>
    <property type="molecule type" value="Genomic_DNA"/>
</dbReference>
<evidence type="ECO:0000313" key="3">
    <source>
        <dbReference type="Proteomes" id="UP000694892"/>
    </source>
</evidence>